<accession>V9HMH9</accession>
<dbReference type="eggNOG" id="COG1226">
    <property type="taxonomic scope" value="Bacteria"/>
</dbReference>
<proteinExistence type="inferred from homology"/>
<dbReference type="PROSITE" id="PS51201">
    <property type="entry name" value="RCK_N"/>
    <property type="match status" value="1"/>
</dbReference>
<comment type="caution">
    <text evidence="13">The sequence shown here is derived from an EMBL/GenBank/DDBJ whole genome shotgun (WGS) entry which is preliminary data.</text>
</comment>
<evidence type="ECO:0000256" key="4">
    <source>
        <dbReference type="ARBA" id="ARBA00022449"/>
    </source>
</evidence>
<comment type="similarity">
    <text evidence="2">Belongs to the monovalent cation:proton antiporter 2 (CPA2) transporter (TC 2.A.37) family.</text>
</comment>
<reference evidence="13 14" key="1">
    <citation type="submission" date="2010-03" db="EMBL/GenBank/DDBJ databases">
        <authorList>
            <consortium name="The Broad Institute Genome Sequencing Platform"/>
            <person name="Ward D."/>
            <person name="Earl A."/>
            <person name="Feldgarden M."/>
            <person name="Gevers D."/>
            <person name="Young S."/>
            <person name="Zeng Q."/>
            <person name="Koehrsen M."/>
            <person name="Alvarado L."/>
            <person name="Berlin A.M."/>
            <person name="Borenstein D."/>
            <person name="Chapman S.B."/>
            <person name="Chen Z."/>
            <person name="Engels R."/>
            <person name="Freedman E."/>
            <person name="Gellesch M."/>
            <person name="Goldberg J."/>
            <person name="Griggs A."/>
            <person name="Gujja S."/>
            <person name="Heilman E.R."/>
            <person name="Heiman D.I."/>
            <person name="Hepburn T.A."/>
            <person name="Howarth C."/>
            <person name="Jen D."/>
            <person name="Larson L."/>
            <person name="Mehta T."/>
            <person name="Park D."/>
            <person name="Pearson M."/>
            <person name="Richards J."/>
            <person name="Roberts A."/>
            <person name="Saif S."/>
            <person name="Shea T.D."/>
            <person name="Shenoy N."/>
            <person name="Sisk P."/>
            <person name="Stolte C."/>
            <person name="Sykes S.N."/>
            <person name="Walk T."/>
            <person name="White J."/>
            <person name="Yandava C."/>
            <person name="Izard J."/>
            <person name="Baranova O.V."/>
            <person name="Blanton J.M."/>
            <person name="Tanner A.C."/>
            <person name="Dewhirst F."/>
            <person name="Haas B."/>
            <person name="Nusbaum C."/>
            <person name="Birren B."/>
        </authorList>
    </citation>
    <scope>NUCLEOTIDE SEQUENCE [LARGE SCALE GENOMIC DNA]</scope>
    <source>
        <strain evidence="13 14">ATCC 29453</strain>
    </source>
</reference>
<dbReference type="GO" id="GO:0005886">
    <property type="term" value="C:plasma membrane"/>
    <property type="evidence" value="ECO:0007669"/>
    <property type="project" value="TreeGrafter"/>
</dbReference>
<dbReference type="InterPro" id="IPR004771">
    <property type="entry name" value="K/H_exchanger"/>
</dbReference>
<evidence type="ECO:0000313" key="14">
    <source>
        <dbReference type="Proteomes" id="UP000017813"/>
    </source>
</evidence>
<dbReference type="Gene3D" id="3.40.50.720">
    <property type="entry name" value="NAD(P)-binding Rossmann-like Domain"/>
    <property type="match status" value="1"/>
</dbReference>
<name>V9HMH9_9NEIS</name>
<feature type="transmembrane region" description="Helical" evidence="11">
    <location>
        <begin position="113"/>
        <end position="134"/>
    </location>
</feature>
<evidence type="ECO:0000256" key="6">
    <source>
        <dbReference type="ARBA" id="ARBA00022692"/>
    </source>
</evidence>
<keyword evidence="5" id="KW-0633">Potassium transport</keyword>
<feature type="transmembrane region" description="Helical" evidence="11">
    <location>
        <begin position="54"/>
        <end position="73"/>
    </location>
</feature>
<dbReference type="RefSeq" id="WP_002642040.1">
    <property type="nucleotide sequence ID" value="NZ_CP019448.1"/>
</dbReference>
<evidence type="ECO:0000256" key="9">
    <source>
        <dbReference type="ARBA" id="ARBA00023065"/>
    </source>
</evidence>
<dbReference type="InterPro" id="IPR006153">
    <property type="entry name" value="Cation/H_exchanger_TM"/>
</dbReference>
<feature type="transmembrane region" description="Helical" evidence="11">
    <location>
        <begin position="282"/>
        <end position="301"/>
    </location>
</feature>
<keyword evidence="6 11" id="KW-0812">Transmembrane</keyword>
<keyword evidence="10 11" id="KW-0472">Membrane</keyword>
<evidence type="ECO:0000256" key="10">
    <source>
        <dbReference type="ARBA" id="ARBA00023136"/>
    </source>
</evidence>
<dbReference type="OrthoDB" id="9781411at2"/>
<dbReference type="GO" id="GO:1902600">
    <property type="term" value="P:proton transmembrane transport"/>
    <property type="evidence" value="ECO:0007669"/>
    <property type="project" value="InterPro"/>
</dbReference>
<reference evidence="13 14" key="2">
    <citation type="submission" date="2011-10" db="EMBL/GenBank/DDBJ databases">
        <title>The Genome Sequence of Simonsiella muelleri ATCC 29453.</title>
        <authorList>
            <consortium name="The Broad Institute Genome Sequencing Platform"/>
            <consortium name="The Broad Institute Genome Sequencing Center for Infectious Disease"/>
            <person name="Earl A."/>
            <person name="Ward D."/>
            <person name="Feldgarden M."/>
            <person name="Gevers D."/>
            <person name="Izard J."/>
            <person name="Baranova O.V."/>
            <person name="Blanton J.M."/>
            <person name="Tanner A.C."/>
            <person name="Dewhirst F."/>
            <person name="Young S.K."/>
            <person name="Zeng Q."/>
            <person name="Gargeya S."/>
            <person name="Fitzgerald M."/>
            <person name="Haas B."/>
            <person name="Abouelleil A."/>
            <person name="Alvarado L."/>
            <person name="Arachchi H.M."/>
            <person name="Berlin A."/>
            <person name="Brown A."/>
            <person name="Chapman S.B."/>
            <person name="Chen Z."/>
            <person name="Dunbar C."/>
            <person name="Freedman E."/>
            <person name="Gearin G."/>
            <person name="Goldberg J."/>
            <person name="Griggs A."/>
            <person name="Gujja S."/>
            <person name="Heiman D."/>
            <person name="Howarth C."/>
            <person name="Larson L."/>
            <person name="Lui A."/>
            <person name="MacDonald P.J.P."/>
            <person name="Montmayeur A."/>
            <person name="Murphy C."/>
            <person name="Neiman D."/>
            <person name="Pearson M."/>
            <person name="Priest M."/>
            <person name="Roberts A."/>
            <person name="Saif S."/>
            <person name="Shea T."/>
            <person name="Shenoy N."/>
            <person name="Sisk P."/>
            <person name="Stolte C."/>
            <person name="Sykes S."/>
            <person name="Wortman J."/>
            <person name="Nusbaum C."/>
            <person name="Birren B."/>
        </authorList>
    </citation>
    <scope>NUCLEOTIDE SEQUENCE [LARGE SCALE GENOMIC DNA]</scope>
    <source>
        <strain evidence="13 14">ATCC 29453</strain>
    </source>
</reference>
<evidence type="ECO:0000256" key="1">
    <source>
        <dbReference type="ARBA" id="ARBA00004127"/>
    </source>
</evidence>
<evidence type="ECO:0000259" key="12">
    <source>
        <dbReference type="PROSITE" id="PS51201"/>
    </source>
</evidence>
<dbReference type="GO" id="GO:0012505">
    <property type="term" value="C:endomembrane system"/>
    <property type="evidence" value="ECO:0007669"/>
    <property type="project" value="UniProtKB-SubCell"/>
</dbReference>
<keyword evidence="14" id="KW-1185">Reference proteome</keyword>
<dbReference type="Proteomes" id="UP000017813">
    <property type="component" value="Unassembled WGS sequence"/>
</dbReference>
<dbReference type="PANTHER" id="PTHR46157">
    <property type="entry name" value="K(+) EFFLUX ANTIPORTER 3, CHLOROPLASTIC"/>
    <property type="match status" value="1"/>
</dbReference>
<dbReference type="GO" id="GO:0008324">
    <property type="term" value="F:monoatomic cation transmembrane transporter activity"/>
    <property type="evidence" value="ECO:0007669"/>
    <property type="project" value="InterPro"/>
</dbReference>
<keyword evidence="9" id="KW-0406">Ion transport</keyword>
<evidence type="ECO:0000256" key="7">
    <source>
        <dbReference type="ARBA" id="ARBA00022958"/>
    </source>
</evidence>
<protein>
    <submittedName>
        <fullName evidence="13">Monovalent cation:proton antiporter-2 (CPA2) family transporter</fullName>
    </submittedName>
</protein>
<keyword evidence="7" id="KW-0630">Potassium</keyword>
<dbReference type="GO" id="GO:0006813">
    <property type="term" value="P:potassium ion transport"/>
    <property type="evidence" value="ECO:0007669"/>
    <property type="project" value="UniProtKB-KW"/>
</dbReference>
<feature type="domain" description="RCK N-terminal" evidence="12">
    <location>
        <begin position="413"/>
        <end position="527"/>
    </location>
</feature>
<keyword evidence="8 11" id="KW-1133">Transmembrane helix</keyword>
<dbReference type="EMBL" id="ADCY02000034">
    <property type="protein sequence ID" value="EFG31231.1"/>
    <property type="molecule type" value="Genomic_DNA"/>
</dbReference>
<keyword evidence="4" id="KW-0050">Antiport</keyword>
<feature type="transmembrane region" description="Helical" evidence="11">
    <location>
        <begin position="146"/>
        <end position="172"/>
    </location>
</feature>
<dbReference type="InterPro" id="IPR038770">
    <property type="entry name" value="Na+/solute_symporter_sf"/>
</dbReference>
<dbReference type="Pfam" id="PF00999">
    <property type="entry name" value="Na_H_Exchanger"/>
    <property type="match status" value="1"/>
</dbReference>
<dbReference type="Gene3D" id="1.20.1530.20">
    <property type="match status" value="1"/>
</dbReference>
<evidence type="ECO:0000256" key="8">
    <source>
        <dbReference type="ARBA" id="ARBA00022989"/>
    </source>
</evidence>
<dbReference type="eggNOG" id="COG0475">
    <property type="taxonomic scope" value="Bacteria"/>
</dbReference>
<dbReference type="TCDB" id="2.A.37.1.10">
    <property type="family name" value="the monovalent cation:proton antiporter-2 (cpa2) family"/>
</dbReference>
<evidence type="ECO:0000256" key="2">
    <source>
        <dbReference type="ARBA" id="ARBA00005551"/>
    </source>
</evidence>
<dbReference type="KEGG" id="smur:BWP33_05205"/>
<dbReference type="SUPFAM" id="SSF51735">
    <property type="entry name" value="NAD(P)-binding Rossmann-fold domains"/>
    <property type="match status" value="1"/>
</dbReference>
<feature type="transmembrane region" description="Helical" evidence="11">
    <location>
        <begin position="370"/>
        <end position="389"/>
    </location>
</feature>
<dbReference type="PANTHER" id="PTHR46157:SF4">
    <property type="entry name" value="K(+) EFFLUX ANTIPORTER 3, CHLOROPLASTIC"/>
    <property type="match status" value="1"/>
</dbReference>
<evidence type="ECO:0000256" key="5">
    <source>
        <dbReference type="ARBA" id="ARBA00022538"/>
    </source>
</evidence>
<sequence>MTTLLLYTSAYFFFAVTAVLLCQKFGLGSVLGYLLAGMLIGPAFGIVGKEAESIQHIAEFGVVMMLFLVGLELAPQMLWRMRHKLLGLGGLQVLLTLAAIMGIALALGYSWQIGVVVGCIFALSSTAIVLQTFAEKQLLNTAGGQAGFAVLLFQDVAAIPMLALLPLLAMGGTTHQTADAHSSSNWLTHQDAWVVAAVSVAAIILIVLAVRYLVPYVFRFIAKSKLHEMFTIFTLAVVVGIAALMSMIGLSPALGAFIAGVALANSSYRHEMESHLEPFKSIFLGLFFITVGASMNFSVLVAQFFPIIGMTLGLLLVKSSVLWLLGKIFRLPTLGGQLFALALAQAGEFGFVLLSIANQHKLLPTQIHDRVSLVVALSMVLTPLLFIFYDKVLSSRAIRGENSERPNDTVDEENPVILLGHGRFGQQINSMLVSCGFHTTVIDNHAEMVEGLTKYGIKTYYGDATRPELLNSIGLHKAKLLIVCVGDKSTEVVEFAKRYYPNLTIIARARDRLHAYDLHHAGADYIVRETADAAQRTGRIAMHQMGLSQDQARELTKFYAARDRYQLDTLAELYNPDVPIFSNTEMLKAAREIDNETQEMMQAIIRGEHIDWQENPNSWVRIKKGIS</sequence>
<organism evidence="13 14">
    <name type="scientific">Simonsiella muelleri ATCC 29453</name>
    <dbReference type="NCBI Taxonomy" id="641147"/>
    <lineage>
        <taxon>Bacteria</taxon>
        <taxon>Pseudomonadati</taxon>
        <taxon>Pseudomonadota</taxon>
        <taxon>Betaproteobacteria</taxon>
        <taxon>Neisseriales</taxon>
        <taxon>Neisseriaceae</taxon>
        <taxon>Simonsiella</taxon>
    </lineage>
</organism>
<dbReference type="InterPro" id="IPR036291">
    <property type="entry name" value="NAD(P)-bd_dom_sf"/>
</dbReference>
<evidence type="ECO:0000256" key="3">
    <source>
        <dbReference type="ARBA" id="ARBA00022448"/>
    </source>
</evidence>
<feature type="transmembrane region" description="Helical" evidence="11">
    <location>
        <begin position="307"/>
        <end position="326"/>
    </location>
</feature>
<dbReference type="NCBIfam" id="TIGR00932">
    <property type="entry name" value="2a37"/>
    <property type="match status" value="1"/>
</dbReference>
<evidence type="ECO:0000256" key="11">
    <source>
        <dbReference type="SAM" id="Phobius"/>
    </source>
</evidence>
<dbReference type="FunFam" id="3.40.50.720:FF:000036">
    <property type="entry name" value="Glutathione-regulated potassium-efflux system protein KefB"/>
    <property type="match status" value="1"/>
</dbReference>
<dbReference type="InterPro" id="IPR003148">
    <property type="entry name" value="RCK_N"/>
</dbReference>
<gene>
    <name evidence="13" type="ORF">HMPREF9021_01065</name>
</gene>
<feature type="transmembrane region" description="Helical" evidence="11">
    <location>
        <begin position="85"/>
        <end position="107"/>
    </location>
</feature>
<dbReference type="STRING" id="641147.HMPREF9021_01065"/>
<dbReference type="Pfam" id="PF02254">
    <property type="entry name" value="TrkA_N"/>
    <property type="match status" value="1"/>
</dbReference>
<dbReference type="AlphaFoldDB" id="V9HMH9"/>
<dbReference type="GO" id="GO:0015297">
    <property type="term" value="F:antiporter activity"/>
    <property type="evidence" value="ECO:0007669"/>
    <property type="project" value="UniProtKB-KW"/>
</dbReference>
<feature type="transmembrane region" description="Helical" evidence="11">
    <location>
        <begin position="6"/>
        <end position="23"/>
    </location>
</feature>
<keyword evidence="3" id="KW-0813">Transport</keyword>
<feature type="transmembrane region" description="Helical" evidence="11">
    <location>
        <begin position="226"/>
        <end position="247"/>
    </location>
</feature>
<comment type="subcellular location">
    <subcellularLocation>
        <location evidence="1">Endomembrane system</location>
        <topology evidence="1">Multi-pass membrane protein</topology>
    </subcellularLocation>
</comment>
<feature type="transmembrane region" description="Helical" evidence="11">
    <location>
        <begin position="192"/>
        <end position="214"/>
    </location>
</feature>
<evidence type="ECO:0000313" key="13">
    <source>
        <dbReference type="EMBL" id="EFG31231.1"/>
    </source>
</evidence>
<feature type="transmembrane region" description="Helical" evidence="11">
    <location>
        <begin position="338"/>
        <end position="358"/>
    </location>
</feature>
<dbReference type="HOGENOM" id="CLU_005126_9_3_4"/>
<feature type="transmembrane region" description="Helical" evidence="11">
    <location>
        <begin position="30"/>
        <end position="48"/>
    </location>
</feature>